<proteinExistence type="predicted"/>
<name>A0AAE5ZL49_CUPNH</name>
<organism evidence="1 2">
    <name type="scientific">Cupriavidus necator (strain ATCC 17699 / DSM 428 / KCTC 22496 / NCIMB 10442 / H16 / Stanier 337)</name>
    <name type="common">Ralstonia eutropha</name>
    <dbReference type="NCBI Taxonomy" id="381666"/>
    <lineage>
        <taxon>Bacteria</taxon>
        <taxon>Pseudomonadati</taxon>
        <taxon>Pseudomonadota</taxon>
        <taxon>Betaproteobacteria</taxon>
        <taxon>Burkholderiales</taxon>
        <taxon>Burkholderiaceae</taxon>
        <taxon>Cupriavidus</taxon>
    </lineage>
</organism>
<dbReference type="AlphaFoldDB" id="A0AAE5ZL49"/>
<accession>A0AAE5ZL49</accession>
<evidence type="ECO:0000313" key="2">
    <source>
        <dbReference type="Proteomes" id="UP000296079"/>
    </source>
</evidence>
<reference evidence="1 2" key="1">
    <citation type="submission" date="2019-04" db="EMBL/GenBank/DDBJ databases">
        <title>Long-read de novo sequencing of Cupriavidus necator H16.</title>
        <authorList>
            <person name="Little G.T."/>
            <person name="Ehsaan M."/>
            <person name="Arenas-Lopez C."/>
            <person name="Jawed K."/>
            <person name="Winzer K."/>
            <person name="Kovacs K."/>
            <person name="Malys N."/>
            <person name="Minton N.P."/>
        </authorList>
    </citation>
    <scope>NUCLEOTIDE SEQUENCE [LARGE SCALE GENOMIC DNA]</scope>
    <source>
        <strain evidence="1 2">H16</strain>
    </source>
</reference>
<protein>
    <submittedName>
        <fullName evidence="1">Uncharacterized protein</fullName>
    </submittedName>
</protein>
<sequence>MCKPTVRLHAGDIGHGNSCARRIVGGNTIDTSQWPTPDDGALEGNRRALSFARKLAVELYLSGATWWPSKRRSPH</sequence>
<dbReference type="EMBL" id="CP039288">
    <property type="protein sequence ID" value="QCC03080.1"/>
    <property type="molecule type" value="Genomic_DNA"/>
</dbReference>
<gene>
    <name evidence="1" type="ORF">E6A55_20905</name>
</gene>
<dbReference type="Proteomes" id="UP000296079">
    <property type="component" value="Chromosome 2"/>
</dbReference>
<evidence type="ECO:0000313" key="1">
    <source>
        <dbReference type="EMBL" id="QCC03080.1"/>
    </source>
</evidence>